<dbReference type="OrthoDB" id="9961938at2"/>
<evidence type="ECO:0000313" key="3">
    <source>
        <dbReference type="EMBL" id="SOX54749.1"/>
    </source>
</evidence>
<evidence type="ECO:0000313" key="4">
    <source>
        <dbReference type="Proteomes" id="UP000236318"/>
    </source>
</evidence>
<dbReference type="Proteomes" id="UP000236318">
    <property type="component" value="Unassembled WGS sequence"/>
</dbReference>
<accession>A0A2K4YD86</accession>
<dbReference type="EMBL" id="FXEG02000003">
    <property type="protein sequence ID" value="SOX54749.1"/>
    <property type="molecule type" value="Genomic_DNA"/>
</dbReference>
<feature type="signal peptide" evidence="2">
    <location>
        <begin position="1"/>
        <end position="20"/>
    </location>
</feature>
<keyword evidence="2" id="KW-0732">Signal</keyword>
<protein>
    <submittedName>
        <fullName evidence="3">Uncharacterized protein</fullName>
    </submittedName>
</protein>
<name>A0A2K4YD86_9MYCO</name>
<comment type="caution">
    <text evidence="3">The sequence shown here is derived from an EMBL/GenBank/DDBJ whole genome shotgun (WGS) entry which is preliminary data.</text>
</comment>
<proteinExistence type="predicted"/>
<dbReference type="AlphaFoldDB" id="A0A2K4YD86"/>
<gene>
    <name evidence="3" type="ORF">MAAFP003_3427</name>
</gene>
<sequence>MISKVVAGFALVLGTAVGLAAPAAADPAFNQLQCSCQAPTPDRSPFAEEHINRGLQDAQGR</sequence>
<evidence type="ECO:0000256" key="2">
    <source>
        <dbReference type="SAM" id="SignalP"/>
    </source>
</evidence>
<keyword evidence="4" id="KW-1185">Reference proteome</keyword>
<organism evidence="3 4">
    <name type="scientific">Mycobacterium ahvazicum</name>
    <dbReference type="NCBI Taxonomy" id="1964395"/>
    <lineage>
        <taxon>Bacteria</taxon>
        <taxon>Bacillati</taxon>
        <taxon>Actinomycetota</taxon>
        <taxon>Actinomycetes</taxon>
        <taxon>Mycobacteriales</taxon>
        <taxon>Mycobacteriaceae</taxon>
        <taxon>Mycobacterium</taxon>
        <taxon>Mycobacterium simiae complex</taxon>
    </lineage>
</organism>
<feature type="chain" id="PRO_5038771098" evidence="2">
    <location>
        <begin position="21"/>
        <end position="61"/>
    </location>
</feature>
<feature type="region of interest" description="Disordered" evidence="1">
    <location>
        <begin position="39"/>
        <end position="61"/>
    </location>
</feature>
<dbReference type="RefSeq" id="WP_133160868.1">
    <property type="nucleotide sequence ID" value="NZ_FXEG02000003.1"/>
</dbReference>
<evidence type="ECO:0000256" key="1">
    <source>
        <dbReference type="SAM" id="MobiDB-lite"/>
    </source>
</evidence>
<reference evidence="3" key="1">
    <citation type="submission" date="2018-01" db="EMBL/GenBank/DDBJ databases">
        <authorList>
            <consortium name="Urmite Genomes"/>
        </authorList>
    </citation>
    <scope>NUCLEOTIDE SEQUENCE [LARGE SCALE GENOMIC DNA]</scope>
    <source>
        <strain evidence="3">AFP003</strain>
    </source>
</reference>